<dbReference type="EMBL" id="BAAANY010000005">
    <property type="protein sequence ID" value="GAA1666308.1"/>
    <property type="molecule type" value="Genomic_DNA"/>
</dbReference>
<sequence length="115" mass="12359">MIAGVEHEVVARVRAVIARIPAGRVATYGDVATLAQAPTAQVVGQVLSLEGAELPWQRVLHASGTCSPHLRDDQLARLRAEGVPSVDGKVDLRRYRWEAAVPAPVDESQLGLFEV</sequence>
<dbReference type="InterPro" id="IPR036388">
    <property type="entry name" value="WH-like_DNA-bd_sf"/>
</dbReference>
<reference evidence="3 4" key="1">
    <citation type="journal article" date="2019" name="Int. J. Syst. Evol. Microbiol.">
        <title>The Global Catalogue of Microorganisms (GCM) 10K type strain sequencing project: providing services to taxonomists for standard genome sequencing and annotation.</title>
        <authorList>
            <consortium name="The Broad Institute Genomics Platform"/>
            <consortium name="The Broad Institute Genome Sequencing Center for Infectious Disease"/>
            <person name="Wu L."/>
            <person name="Ma J."/>
        </authorList>
    </citation>
    <scope>NUCLEOTIDE SEQUENCE [LARGE SCALE GENOMIC DNA]</scope>
    <source>
        <strain evidence="3 4">JCM 14718</strain>
    </source>
</reference>
<evidence type="ECO:0000259" key="2">
    <source>
        <dbReference type="Pfam" id="PF01035"/>
    </source>
</evidence>
<gene>
    <name evidence="3" type="ORF">GCM10009765_14750</name>
</gene>
<dbReference type="SUPFAM" id="SSF46767">
    <property type="entry name" value="Methylated DNA-protein cysteine methyltransferase, C-terminal domain"/>
    <property type="match status" value="1"/>
</dbReference>
<comment type="caution">
    <text evidence="3">The sequence shown here is derived from an EMBL/GenBank/DDBJ whole genome shotgun (WGS) entry which is preliminary data.</text>
</comment>
<dbReference type="CDD" id="cd06445">
    <property type="entry name" value="ATase"/>
    <property type="match status" value="1"/>
</dbReference>
<keyword evidence="1" id="KW-0227">DNA damage</keyword>
<dbReference type="Pfam" id="PF01035">
    <property type="entry name" value="DNA_binding_1"/>
    <property type="match status" value="1"/>
</dbReference>
<dbReference type="InterPro" id="IPR036217">
    <property type="entry name" value="MethylDNA_cys_MeTrfase_DNAb"/>
</dbReference>
<protein>
    <recommendedName>
        <fullName evidence="2">Methylated-DNA-[protein]-cysteine S-methyltransferase DNA binding domain-containing protein</fullName>
    </recommendedName>
</protein>
<dbReference type="PANTHER" id="PTHR42942">
    <property type="entry name" value="6-O-METHYLGUANINE DNA METHYLTRANSFERASE"/>
    <property type="match status" value="1"/>
</dbReference>
<name>A0ABN2G7G7_9ACTN</name>
<dbReference type="Gene3D" id="1.10.10.10">
    <property type="entry name" value="Winged helix-like DNA-binding domain superfamily/Winged helix DNA-binding domain"/>
    <property type="match status" value="1"/>
</dbReference>
<accession>A0ABN2G7G7</accession>
<evidence type="ECO:0000313" key="4">
    <source>
        <dbReference type="Proteomes" id="UP001500618"/>
    </source>
</evidence>
<organism evidence="3 4">
    <name type="scientific">Fodinicola feengrottensis</name>
    <dbReference type="NCBI Taxonomy" id="435914"/>
    <lineage>
        <taxon>Bacteria</taxon>
        <taxon>Bacillati</taxon>
        <taxon>Actinomycetota</taxon>
        <taxon>Actinomycetes</taxon>
        <taxon>Mycobacteriales</taxon>
        <taxon>Fodinicola</taxon>
    </lineage>
</organism>
<dbReference type="PANTHER" id="PTHR42942:SF1">
    <property type="entry name" value="ALKYLTRANSFERASE-LIKE PROTEIN 1"/>
    <property type="match status" value="1"/>
</dbReference>
<evidence type="ECO:0000313" key="3">
    <source>
        <dbReference type="EMBL" id="GAA1666308.1"/>
    </source>
</evidence>
<dbReference type="InterPro" id="IPR052520">
    <property type="entry name" value="ATL_DNA_repair"/>
</dbReference>
<evidence type="ECO:0000256" key="1">
    <source>
        <dbReference type="ARBA" id="ARBA00022763"/>
    </source>
</evidence>
<dbReference type="InterPro" id="IPR014048">
    <property type="entry name" value="MethylDNA_cys_MeTrfase_DNA-bd"/>
</dbReference>
<feature type="domain" description="Methylated-DNA-[protein]-cysteine S-methyltransferase DNA binding" evidence="2">
    <location>
        <begin position="11"/>
        <end position="83"/>
    </location>
</feature>
<keyword evidence="4" id="KW-1185">Reference proteome</keyword>
<dbReference type="RefSeq" id="WP_344308331.1">
    <property type="nucleotide sequence ID" value="NZ_BAAANY010000005.1"/>
</dbReference>
<dbReference type="Proteomes" id="UP001500618">
    <property type="component" value="Unassembled WGS sequence"/>
</dbReference>
<proteinExistence type="predicted"/>